<evidence type="ECO:0000256" key="1">
    <source>
        <dbReference type="SAM" id="Phobius"/>
    </source>
</evidence>
<comment type="caution">
    <text evidence="2">The sequence shown here is derived from an EMBL/GenBank/DDBJ whole genome shotgun (WGS) entry which is preliminary data.</text>
</comment>
<dbReference type="Gene3D" id="3.40.720.10">
    <property type="entry name" value="Alkaline Phosphatase, subunit A"/>
    <property type="match status" value="1"/>
</dbReference>
<sequence length="164" mass="16994">MKPKSGGVPIYGTGVNPSWEETLLIVTADHETGYLTGANDVPGFSPLAGESQAAPEHKYNSGDHTNQLVPFFFKGAGSEDILAAAEGEDPVRGKYIDNTTIAKLTKENWWAEAKAGDQGDAAEGSSKEQKIAAGVAGGLALVLALIAGAYQAGLLPNIPGLPKF</sequence>
<evidence type="ECO:0008006" key="6">
    <source>
        <dbReference type="Google" id="ProtNLM"/>
    </source>
</evidence>
<organism evidence="2 4">
    <name type="scientific">Corynebacterium hadale</name>
    <dbReference type="NCBI Taxonomy" id="2026255"/>
    <lineage>
        <taxon>Bacteria</taxon>
        <taxon>Bacillati</taxon>
        <taxon>Actinomycetota</taxon>
        <taxon>Actinomycetes</taxon>
        <taxon>Mycobacteriales</taxon>
        <taxon>Corynebacteriaceae</taxon>
        <taxon>Corynebacterium</taxon>
    </lineage>
</organism>
<accession>A0A269PAX1</accession>
<keyword evidence="1" id="KW-0812">Transmembrane</keyword>
<evidence type="ECO:0000313" key="5">
    <source>
        <dbReference type="Proteomes" id="UP000218041"/>
    </source>
</evidence>
<dbReference type="EMBL" id="NSGP01000010">
    <property type="protein sequence ID" value="PAT10090.1"/>
    <property type="molecule type" value="Genomic_DNA"/>
</dbReference>
<feature type="transmembrane region" description="Helical" evidence="1">
    <location>
        <begin position="131"/>
        <end position="152"/>
    </location>
</feature>
<keyword evidence="1" id="KW-0472">Membrane</keyword>
<dbReference type="SUPFAM" id="SSF53649">
    <property type="entry name" value="Alkaline phosphatase-like"/>
    <property type="match status" value="1"/>
</dbReference>
<gene>
    <name evidence="2" type="ORF">CIG21_10385</name>
    <name evidence="3" type="ORF">CKJ80_08130</name>
</gene>
<dbReference type="Proteomes" id="UP000215771">
    <property type="component" value="Unassembled WGS sequence"/>
</dbReference>
<dbReference type="InterPro" id="IPR017850">
    <property type="entry name" value="Alkaline_phosphatase_core_sf"/>
</dbReference>
<dbReference type="RefSeq" id="WP_095278769.1">
    <property type="nucleotide sequence ID" value="NZ_CP047655.1"/>
</dbReference>
<dbReference type="AlphaFoldDB" id="A0A269PAX1"/>
<dbReference type="EMBL" id="NQMQ01000023">
    <property type="protein sequence ID" value="PAJ68695.1"/>
    <property type="molecule type" value="Genomic_DNA"/>
</dbReference>
<evidence type="ECO:0000313" key="4">
    <source>
        <dbReference type="Proteomes" id="UP000215771"/>
    </source>
</evidence>
<dbReference type="Proteomes" id="UP000218041">
    <property type="component" value="Unassembled WGS sequence"/>
</dbReference>
<protein>
    <recommendedName>
        <fullName evidence="6">Alkaline phosphatase</fullName>
    </recommendedName>
</protein>
<proteinExistence type="predicted"/>
<evidence type="ECO:0000313" key="2">
    <source>
        <dbReference type="EMBL" id="PAJ68695.1"/>
    </source>
</evidence>
<name>A0A269PAX1_9CORY</name>
<reference evidence="3 5" key="1">
    <citation type="submission" date="2017-08" db="EMBL/GenBank/DDBJ databases">
        <title>Whole genome sequences of 6 clinical strains closest to Corynebacterium imitans.</title>
        <authorList>
            <person name="Bernier A.-M."/>
            <person name="Burdz T."/>
            <person name="Bernard K."/>
        </authorList>
    </citation>
    <scope>NUCLEOTIDE SEQUENCE [LARGE SCALE GENOMIC DNA]</scope>
    <source>
        <strain evidence="3 5">NML92-0415</strain>
    </source>
</reference>
<reference evidence="2 4" key="2">
    <citation type="submission" date="2017-08" db="EMBL/GenBank/DDBJ databases">
        <authorList>
            <person name="de Groot N.N."/>
        </authorList>
    </citation>
    <scope>NUCLEOTIDE SEQUENCE [LARGE SCALE GENOMIC DNA]</scope>
    <source>
        <strain evidence="2 4">NBT06-6</strain>
    </source>
</reference>
<keyword evidence="1" id="KW-1133">Transmembrane helix</keyword>
<evidence type="ECO:0000313" key="3">
    <source>
        <dbReference type="EMBL" id="PAT10090.1"/>
    </source>
</evidence>